<evidence type="ECO:0000259" key="18">
    <source>
        <dbReference type="Pfam" id="PF13807"/>
    </source>
</evidence>
<dbReference type="SUPFAM" id="SSF57997">
    <property type="entry name" value="Tropomyosin"/>
    <property type="match status" value="1"/>
</dbReference>
<reference evidence="19 20" key="1">
    <citation type="submission" date="2022-09" db="EMBL/GenBank/DDBJ databases">
        <title>Draft genome of isolate Be4.</title>
        <authorList>
            <person name="Sanchez-Castro I."/>
            <person name="Martinez-Rodriguez P."/>
            <person name="Descostes M."/>
            <person name="Merroun M."/>
        </authorList>
    </citation>
    <scope>NUCLEOTIDE SEQUENCE [LARGE SCALE GENOMIC DNA]</scope>
    <source>
        <strain evidence="19 20">Be4</strain>
    </source>
</reference>
<evidence type="ECO:0000256" key="4">
    <source>
        <dbReference type="ARBA" id="ARBA00022519"/>
    </source>
</evidence>
<evidence type="ECO:0000256" key="5">
    <source>
        <dbReference type="ARBA" id="ARBA00022679"/>
    </source>
</evidence>
<keyword evidence="8" id="KW-0418">Kinase</keyword>
<dbReference type="GO" id="GO:0004715">
    <property type="term" value="F:non-membrane spanning protein tyrosine kinase activity"/>
    <property type="evidence" value="ECO:0007669"/>
    <property type="project" value="UniProtKB-EC"/>
</dbReference>
<comment type="similarity">
    <text evidence="2">Belongs to the etk/wzc family.</text>
</comment>
<feature type="transmembrane region" description="Helical" evidence="15">
    <location>
        <begin position="438"/>
        <end position="458"/>
    </location>
</feature>
<evidence type="ECO:0000313" key="20">
    <source>
        <dbReference type="Proteomes" id="UP001525968"/>
    </source>
</evidence>
<evidence type="ECO:0000256" key="15">
    <source>
        <dbReference type="SAM" id="Phobius"/>
    </source>
</evidence>
<dbReference type="Proteomes" id="UP001525968">
    <property type="component" value="Unassembled WGS sequence"/>
</dbReference>
<keyword evidence="4" id="KW-0997">Cell inner membrane</keyword>
<dbReference type="EMBL" id="JAODYH010000002">
    <property type="protein sequence ID" value="MCT9809653.1"/>
    <property type="molecule type" value="Genomic_DNA"/>
</dbReference>
<gene>
    <name evidence="19" type="ORF">N0K08_03340</name>
</gene>
<feature type="domain" description="Polysaccharide chain length determinant N-terminal" evidence="16">
    <location>
        <begin position="9"/>
        <end position="102"/>
    </location>
</feature>
<evidence type="ECO:0000256" key="12">
    <source>
        <dbReference type="ARBA" id="ARBA00023137"/>
    </source>
</evidence>
<proteinExistence type="inferred from homology"/>
<dbReference type="Pfam" id="PF02706">
    <property type="entry name" value="Wzz"/>
    <property type="match status" value="1"/>
</dbReference>
<keyword evidence="9" id="KW-0067">ATP-binding</keyword>
<comment type="caution">
    <text evidence="19">The sequence shown here is derived from an EMBL/GenBank/DDBJ whole genome shotgun (WGS) entry which is preliminary data.</text>
</comment>
<evidence type="ECO:0000256" key="13">
    <source>
        <dbReference type="ARBA" id="ARBA00053015"/>
    </source>
</evidence>
<dbReference type="InterPro" id="IPR027417">
    <property type="entry name" value="P-loop_NTPase"/>
</dbReference>
<dbReference type="PANTHER" id="PTHR32309">
    <property type="entry name" value="TYROSINE-PROTEIN KINASE"/>
    <property type="match status" value="1"/>
</dbReference>
<dbReference type="Gene3D" id="3.40.50.300">
    <property type="entry name" value="P-loop containing nucleotide triphosphate hydrolases"/>
    <property type="match status" value="1"/>
</dbReference>
<dbReference type="PANTHER" id="PTHR32309:SF32">
    <property type="entry name" value="TYROSINE-PROTEIN KINASE ETK-RELATED"/>
    <property type="match status" value="1"/>
</dbReference>
<comment type="subcellular location">
    <subcellularLocation>
        <location evidence="1">Cell inner membrane</location>
        <topology evidence="1">Multi-pass membrane protein</topology>
    </subcellularLocation>
</comment>
<keyword evidence="7" id="KW-0547">Nucleotide-binding</keyword>
<evidence type="ECO:0000256" key="7">
    <source>
        <dbReference type="ARBA" id="ARBA00022741"/>
    </source>
</evidence>
<evidence type="ECO:0000256" key="1">
    <source>
        <dbReference type="ARBA" id="ARBA00004429"/>
    </source>
</evidence>
<keyword evidence="14" id="KW-0175">Coiled coil</keyword>
<dbReference type="InterPro" id="IPR005702">
    <property type="entry name" value="Wzc-like_C"/>
</dbReference>
<organism evidence="19 20">
    <name type="scientific">Acidovorax bellezanensis</name>
    <dbReference type="NCBI Taxonomy" id="2976702"/>
    <lineage>
        <taxon>Bacteria</taxon>
        <taxon>Pseudomonadati</taxon>
        <taxon>Pseudomonadota</taxon>
        <taxon>Betaproteobacteria</taxon>
        <taxon>Burkholderiales</taxon>
        <taxon>Comamonadaceae</taxon>
        <taxon>Acidovorax</taxon>
    </lineage>
</organism>
<keyword evidence="20" id="KW-1185">Reference proteome</keyword>
<name>A0ABT2PGV2_9BURK</name>
<keyword evidence="10 15" id="KW-1133">Transmembrane helix</keyword>
<feature type="transmembrane region" description="Helical" evidence="15">
    <location>
        <begin position="25"/>
        <end position="44"/>
    </location>
</feature>
<dbReference type="InterPro" id="IPR032807">
    <property type="entry name" value="GNVR"/>
</dbReference>
<dbReference type="NCBIfam" id="TIGR01005">
    <property type="entry name" value="eps_transp_fam"/>
    <property type="match status" value="1"/>
</dbReference>
<keyword evidence="12" id="KW-0829">Tyrosine-protein kinase</keyword>
<dbReference type="InterPro" id="IPR050445">
    <property type="entry name" value="Bact_polysacc_biosynth/exp"/>
</dbReference>
<evidence type="ECO:0000256" key="14">
    <source>
        <dbReference type="SAM" id="Coils"/>
    </source>
</evidence>
<keyword evidence="5 19" id="KW-0808">Transferase</keyword>
<evidence type="ECO:0000256" key="11">
    <source>
        <dbReference type="ARBA" id="ARBA00023136"/>
    </source>
</evidence>
<feature type="domain" description="AAA" evidence="17">
    <location>
        <begin position="546"/>
        <end position="665"/>
    </location>
</feature>
<dbReference type="NCBIfam" id="TIGR01007">
    <property type="entry name" value="eps_fam"/>
    <property type="match status" value="1"/>
</dbReference>
<accession>A0ABT2PGV2</accession>
<evidence type="ECO:0000313" key="19">
    <source>
        <dbReference type="EMBL" id="MCT9809653.1"/>
    </source>
</evidence>
<evidence type="ECO:0000256" key="10">
    <source>
        <dbReference type="ARBA" id="ARBA00022989"/>
    </source>
</evidence>
<evidence type="ECO:0000256" key="2">
    <source>
        <dbReference type="ARBA" id="ARBA00008883"/>
    </source>
</evidence>
<comment type="catalytic activity">
    <reaction evidence="13">
        <text>L-tyrosyl-[protein] + ATP = O-phospho-L-tyrosyl-[protein] + ADP + H(+)</text>
        <dbReference type="Rhea" id="RHEA:10596"/>
        <dbReference type="Rhea" id="RHEA-COMP:10136"/>
        <dbReference type="Rhea" id="RHEA-COMP:20101"/>
        <dbReference type="ChEBI" id="CHEBI:15378"/>
        <dbReference type="ChEBI" id="CHEBI:30616"/>
        <dbReference type="ChEBI" id="CHEBI:46858"/>
        <dbReference type="ChEBI" id="CHEBI:61978"/>
        <dbReference type="ChEBI" id="CHEBI:456216"/>
    </reaction>
</comment>
<dbReference type="Pfam" id="PF23607">
    <property type="entry name" value="WZC_N"/>
    <property type="match status" value="1"/>
</dbReference>
<keyword evidence="6 15" id="KW-0812">Transmembrane</keyword>
<dbReference type="CDD" id="cd05387">
    <property type="entry name" value="BY-kinase"/>
    <property type="match status" value="1"/>
</dbReference>
<evidence type="ECO:0000256" key="6">
    <source>
        <dbReference type="ARBA" id="ARBA00022692"/>
    </source>
</evidence>
<dbReference type="InterPro" id="IPR003856">
    <property type="entry name" value="LPS_length_determ_N"/>
</dbReference>
<dbReference type="SUPFAM" id="SSF52540">
    <property type="entry name" value="P-loop containing nucleoside triphosphate hydrolases"/>
    <property type="match status" value="1"/>
</dbReference>
<dbReference type="RefSeq" id="WP_261498584.1">
    <property type="nucleotide sequence ID" value="NZ_JAODYH010000002.1"/>
</dbReference>
<dbReference type="InterPro" id="IPR025669">
    <property type="entry name" value="AAA_dom"/>
</dbReference>
<feature type="domain" description="Tyrosine-protein kinase G-rich" evidence="18">
    <location>
        <begin position="381"/>
        <end position="460"/>
    </location>
</feature>
<evidence type="ECO:0000256" key="9">
    <source>
        <dbReference type="ARBA" id="ARBA00022840"/>
    </source>
</evidence>
<protein>
    <submittedName>
        <fullName evidence="19">Polysaccharide biosynthesis tyrosine autokinase</fullName>
        <ecNumber evidence="19">2.7.10.2</ecNumber>
    </submittedName>
</protein>
<sequence length="733" mass="79235">MQPSQDDGDEINLLELLDVVLDNRWLIAGVTAVALACGAAYALLSTPIYEANTLIQVEDNKSGGLGSMLGDAGGMFDVKSSASAEMEILRSRLVLGQAVSNLQLDMEITPKYLPVLGAWLARQATEPSAPGFLGMDGYVSGNEALRVARFEPPQEQEGKRFSLTLTTSGFDLLSPEGGLLGQGRFGEPLEFSLDGKKGMLLAASATGLPGAEFYLTQFSHLGVTEQLQRSINIAEKGKQSGVINASLQGAEPTRIAQVLNEVGTLYVRQNVDRKAAEAEKSITFLNTQLPQLRKQLEASENKFNQFRNQSGTFDLGGEAKVILDQAVKYQTSLVELQQKRKELESRFTAQHPTIQTLDAQIKSIQGELAGLSSKVKTFPNVEQDLLRLTRDVKVNNELYTGLLNSFQQLRLVKEGKVGNVRIVDVAVAPESAVKPQRAMILALAGVLGLLAGLALAFVRNSLRAGISDPSDIEQHAGLHVFATVPHSDAQALQTKEIKDKTKGNHVLAVIDPQDPVVESLRSLRTALQFAMLDAANNIVLITGPTPGIGKSFTSVNFAAVLGAADKKVLLIDADLRKGYLNQYFGQRRERGLSEVISGSLPLADALRRNVMPNVDFLSTGTLPPNPAELLMTPAMQALLKQLTNEYDLVLIDTPPVLAASDTAILAPQVGAVFMVARAEVTSLGELQESVKRLTQSGVATRGVIFNGLNVSKRRYGYGLGSKYGKYRYTNYQY</sequence>
<dbReference type="EC" id="2.7.10.2" evidence="19"/>
<evidence type="ECO:0000259" key="17">
    <source>
        <dbReference type="Pfam" id="PF13614"/>
    </source>
</evidence>
<keyword evidence="3" id="KW-1003">Cell membrane</keyword>
<evidence type="ECO:0000259" key="16">
    <source>
        <dbReference type="Pfam" id="PF02706"/>
    </source>
</evidence>
<dbReference type="Pfam" id="PF13614">
    <property type="entry name" value="AAA_31"/>
    <property type="match status" value="1"/>
</dbReference>
<dbReference type="Pfam" id="PF13807">
    <property type="entry name" value="GNVR"/>
    <property type="match status" value="1"/>
</dbReference>
<dbReference type="InterPro" id="IPR005700">
    <property type="entry name" value="EPS_ExoP-like"/>
</dbReference>
<evidence type="ECO:0000256" key="8">
    <source>
        <dbReference type="ARBA" id="ARBA00022777"/>
    </source>
</evidence>
<keyword evidence="11 15" id="KW-0472">Membrane</keyword>
<evidence type="ECO:0000256" key="3">
    <source>
        <dbReference type="ARBA" id="ARBA00022475"/>
    </source>
</evidence>
<feature type="coiled-coil region" evidence="14">
    <location>
        <begin position="268"/>
        <end position="374"/>
    </location>
</feature>